<dbReference type="STRING" id="747725.A0A168IGV1"/>
<feature type="domain" description="BOD1/SHG1" evidence="1">
    <location>
        <begin position="6"/>
        <end position="101"/>
    </location>
</feature>
<dbReference type="OrthoDB" id="5579731at2759"/>
<dbReference type="Pfam" id="PF05205">
    <property type="entry name" value="COMPASS-Shg1"/>
    <property type="match status" value="1"/>
</dbReference>
<gene>
    <name evidence="2" type="ORF">MUCCIDRAFT_83679</name>
</gene>
<organism evidence="2 3">
    <name type="scientific">Mucor lusitanicus CBS 277.49</name>
    <dbReference type="NCBI Taxonomy" id="747725"/>
    <lineage>
        <taxon>Eukaryota</taxon>
        <taxon>Fungi</taxon>
        <taxon>Fungi incertae sedis</taxon>
        <taxon>Mucoromycota</taxon>
        <taxon>Mucoromycotina</taxon>
        <taxon>Mucoromycetes</taxon>
        <taxon>Mucorales</taxon>
        <taxon>Mucorineae</taxon>
        <taxon>Mucoraceae</taxon>
        <taxon>Mucor</taxon>
    </lineage>
</organism>
<keyword evidence="3" id="KW-1185">Reference proteome</keyword>
<protein>
    <recommendedName>
        <fullName evidence="1">BOD1/SHG1 domain-containing protein</fullName>
    </recommendedName>
</protein>
<reference evidence="2 3" key="1">
    <citation type="submission" date="2015-06" db="EMBL/GenBank/DDBJ databases">
        <title>Expansion of signal transduction pathways in fungi by whole-genome duplication.</title>
        <authorList>
            <consortium name="DOE Joint Genome Institute"/>
            <person name="Corrochano L.M."/>
            <person name="Kuo A."/>
            <person name="Marcet-Houben M."/>
            <person name="Polaino S."/>
            <person name="Salamov A."/>
            <person name="Villalobos J.M."/>
            <person name="Alvarez M.I."/>
            <person name="Avalos J."/>
            <person name="Benito E.P."/>
            <person name="Benoit I."/>
            <person name="Burger G."/>
            <person name="Camino L.P."/>
            <person name="Canovas D."/>
            <person name="Cerda-Olmedo E."/>
            <person name="Cheng J.-F."/>
            <person name="Dominguez A."/>
            <person name="Elias M."/>
            <person name="Eslava A.P."/>
            <person name="Glaser F."/>
            <person name="Grimwood J."/>
            <person name="Gutierrez G."/>
            <person name="Heitman J."/>
            <person name="Henrissat B."/>
            <person name="Iturriaga E.A."/>
            <person name="Lang B.F."/>
            <person name="Lavin J.L."/>
            <person name="Lee S."/>
            <person name="Li W."/>
            <person name="Lindquist E."/>
            <person name="Lopez-Garcia S."/>
            <person name="Luque E.M."/>
            <person name="Marcos A.T."/>
            <person name="Martin J."/>
            <person name="Mccluskey K."/>
            <person name="Medina H.R."/>
            <person name="Miralles-Duran A."/>
            <person name="Miyazaki A."/>
            <person name="Munoz-Torres E."/>
            <person name="Oguiza J.A."/>
            <person name="Ohm R."/>
            <person name="Olmedo M."/>
            <person name="Orejas M."/>
            <person name="Ortiz-Castellanos L."/>
            <person name="Pisabarro A.G."/>
            <person name="Rodriguez-Romero J."/>
            <person name="Ruiz-Herrera J."/>
            <person name="Ruiz-Vazquez R."/>
            <person name="Sanz C."/>
            <person name="Schackwitz W."/>
            <person name="Schmutz J."/>
            <person name="Shahriari M."/>
            <person name="Shelest E."/>
            <person name="Silva-Franco F."/>
            <person name="Soanes D."/>
            <person name="Syed K."/>
            <person name="Tagua V.G."/>
            <person name="Talbot N.J."/>
            <person name="Thon M."/>
            <person name="De Vries R.P."/>
            <person name="Wiebenga A."/>
            <person name="Yadav J.S."/>
            <person name="Braun E.L."/>
            <person name="Baker S."/>
            <person name="Garre V."/>
            <person name="Horwitz B."/>
            <person name="Torres-Martinez S."/>
            <person name="Idnurm A."/>
            <person name="Herrera-Estrella A."/>
            <person name="Gabaldon T."/>
            <person name="Grigoriev I.V."/>
        </authorList>
    </citation>
    <scope>NUCLEOTIDE SEQUENCE [LARGE SCALE GENOMIC DNA]</scope>
    <source>
        <strain evidence="2 3">CBS 277.49</strain>
    </source>
</reference>
<accession>A0A168IGV1</accession>
<dbReference type="AlphaFoldDB" id="A0A168IGV1"/>
<dbReference type="VEuPathDB" id="FungiDB:MUCCIDRAFT_83679"/>
<evidence type="ECO:0000313" key="3">
    <source>
        <dbReference type="Proteomes" id="UP000077051"/>
    </source>
</evidence>
<evidence type="ECO:0000313" key="2">
    <source>
        <dbReference type="EMBL" id="OAC99945.1"/>
    </source>
</evidence>
<evidence type="ECO:0000259" key="1">
    <source>
        <dbReference type="Pfam" id="PF05205"/>
    </source>
</evidence>
<sequence>MTPEEVVLQLKRNGTFDDLRKRLLTEFQNGEEGQKFLSKLKLFMEDMVARNPSLVEKDSSFFHDQVSAELEKAGVYNAVRQNALATLKEDYYQNRVDKEIQTVNQKEEKN</sequence>
<dbReference type="EMBL" id="AMYB01000007">
    <property type="protein sequence ID" value="OAC99945.1"/>
    <property type="molecule type" value="Genomic_DNA"/>
</dbReference>
<name>A0A168IGV1_MUCCL</name>
<proteinExistence type="predicted"/>
<comment type="caution">
    <text evidence="2">The sequence shown here is derived from an EMBL/GenBank/DDBJ whole genome shotgun (WGS) entry which is preliminary data.</text>
</comment>
<dbReference type="Proteomes" id="UP000077051">
    <property type="component" value="Unassembled WGS sequence"/>
</dbReference>
<dbReference type="InterPro" id="IPR055264">
    <property type="entry name" value="BOD1/SHG1_dom"/>
</dbReference>